<evidence type="ECO:0000313" key="2">
    <source>
        <dbReference type="EMBL" id="MCI38051.1"/>
    </source>
</evidence>
<feature type="non-terminal residue" evidence="2">
    <location>
        <position position="1"/>
    </location>
</feature>
<feature type="compositionally biased region" description="Basic and acidic residues" evidence="1">
    <location>
        <begin position="73"/>
        <end position="107"/>
    </location>
</feature>
<sequence length="107" mass="11387">FKSLNAESNAAASDVNKIVDDVVASVKASETLGLEKSKSGKNLGKYGLNATDDVDTGVEASTKDTDETVVNSHSDERMKTISGDKEDFVPVDQGKNDDNDVVNIDDH</sequence>
<dbReference type="Proteomes" id="UP000265520">
    <property type="component" value="Unassembled WGS sequence"/>
</dbReference>
<keyword evidence="3" id="KW-1185">Reference proteome</keyword>
<accession>A0A392RN46</accession>
<comment type="caution">
    <text evidence="2">The sequence shown here is derived from an EMBL/GenBank/DDBJ whole genome shotgun (WGS) entry which is preliminary data.</text>
</comment>
<organism evidence="2 3">
    <name type="scientific">Trifolium medium</name>
    <dbReference type="NCBI Taxonomy" id="97028"/>
    <lineage>
        <taxon>Eukaryota</taxon>
        <taxon>Viridiplantae</taxon>
        <taxon>Streptophyta</taxon>
        <taxon>Embryophyta</taxon>
        <taxon>Tracheophyta</taxon>
        <taxon>Spermatophyta</taxon>
        <taxon>Magnoliopsida</taxon>
        <taxon>eudicotyledons</taxon>
        <taxon>Gunneridae</taxon>
        <taxon>Pentapetalae</taxon>
        <taxon>rosids</taxon>
        <taxon>fabids</taxon>
        <taxon>Fabales</taxon>
        <taxon>Fabaceae</taxon>
        <taxon>Papilionoideae</taxon>
        <taxon>50 kb inversion clade</taxon>
        <taxon>NPAAA clade</taxon>
        <taxon>Hologalegina</taxon>
        <taxon>IRL clade</taxon>
        <taxon>Trifolieae</taxon>
        <taxon>Trifolium</taxon>
    </lineage>
</organism>
<protein>
    <submittedName>
        <fullName evidence="2">Uncharacterized protein</fullName>
    </submittedName>
</protein>
<feature type="non-terminal residue" evidence="2">
    <location>
        <position position="107"/>
    </location>
</feature>
<dbReference type="EMBL" id="LXQA010251431">
    <property type="protein sequence ID" value="MCI38051.1"/>
    <property type="molecule type" value="Genomic_DNA"/>
</dbReference>
<evidence type="ECO:0000313" key="3">
    <source>
        <dbReference type="Proteomes" id="UP000265520"/>
    </source>
</evidence>
<feature type="region of interest" description="Disordered" evidence="1">
    <location>
        <begin position="37"/>
        <end position="107"/>
    </location>
</feature>
<evidence type="ECO:0000256" key="1">
    <source>
        <dbReference type="SAM" id="MobiDB-lite"/>
    </source>
</evidence>
<proteinExistence type="predicted"/>
<dbReference type="AlphaFoldDB" id="A0A392RN46"/>
<reference evidence="2 3" key="1">
    <citation type="journal article" date="2018" name="Front. Plant Sci.">
        <title>Red Clover (Trifolium pratense) and Zigzag Clover (T. medium) - A Picture of Genomic Similarities and Differences.</title>
        <authorList>
            <person name="Dluhosova J."/>
            <person name="Istvanek J."/>
            <person name="Nedelnik J."/>
            <person name="Repkova J."/>
        </authorList>
    </citation>
    <scope>NUCLEOTIDE SEQUENCE [LARGE SCALE GENOMIC DNA]</scope>
    <source>
        <strain evidence="3">cv. 10/8</strain>
        <tissue evidence="2">Leaf</tissue>
    </source>
</reference>
<name>A0A392RN46_9FABA</name>